<dbReference type="OrthoDB" id="3649185at2759"/>
<dbReference type="Gene3D" id="3.30.710.10">
    <property type="entry name" value="Potassium Channel Kv1.1, Chain A"/>
    <property type="match status" value="1"/>
</dbReference>
<dbReference type="SUPFAM" id="SSF54695">
    <property type="entry name" value="POZ domain"/>
    <property type="match status" value="1"/>
</dbReference>
<dbReference type="PANTHER" id="PTHR47843">
    <property type="entry name" value="BTB DOMAIN-CONTAINING PROTEIN-RELATED"/>
    <property type="match status" value="1"/>
</dbReference>
<dbReference type="EMBL" id="ML992707">
    <property type="protein sequence ID" value="KAF2207048.1"/>
    <property type="molecule type" value="Genomic_DNA"/>
</dbReference>
<dbReference type="AlphaFoldDB" id="A0A6A6EXU7"/>
<protein>
    <recommendedName>
        <fullName evidence="1">BTB domain-containing protein</fullName>
    </recommendedName>
</protein>
<dbReference type="Pfam" id="PF00651">
    <property type="entry name" value="BTB"/>
    <property type="match status" value="1"/>
</dbReference>
<reference evidence="2" key="1">
    <citation type="journal article" date="2020" name="Stud. Mycol.">
        <title>101 Dothideomycetes genomes: a test case for predicting lifestyles and emergence of pathogens.</title>
        <authorList>
            <person name="Haridas S."/>
            <person name="Albert R."/>
            <person name="Binder M."/>
            <person name="Bloem J."/>
            <person name="Labutti K."/>
            <person name="Salamov A."/>
            <person name="Andreopoulos B."/>
            <person name="Baker S."/>
            <person name="Barry K."/>
            <person name="Bills G."/>
            <person name="Bluhm B."/>
            <person name="Cannon C."/>
            <person name="Castanera R."/>
            <person name="Culley D."/>
            <person name="Daum C."/>
            <person name="Ezra D."/>
            <person name="Gonzalez J."/>
            <person name="Henrissat B."/>
            <person name="Kuo A."/>
            <person name="Liang C."/>
            <person name="Lipzen A."/>
            <person name="Lutzoni F."/>
            <person name="Magnuson J."/>
            <person name="Mondo S."/>
            <person name="Nolan M."/>
            <person name="Ohm R."/>
            <person name="Pangilinan J."/>
            <person name="Park H.-J."/>
            <person name="Ramirez L."/>
            <person name="Alfaro M."/>
            <person name="Sun H."/>
            <person name="Tritt A."/>
            <person name="Yoshinaga Y."/>
            <person name="Zwiers L.-H."/>
            <person name="Turgeon B."/>
            <person name="Goodwin S."/>
            <person name="Spatafora J."/>
            <person name="Crous P."/>
            <person name="Grigoriev I."/>
        </authorList>
    </citation>
    <scope>NUCLEOTIDE SEQUENCE</scope>
    <source>
        <strain evidence="2">SCOH1-5</strain>
    </source>
</reference>
<proteinExistence type="predicted"/>
<sequence length="248" mass="27555">LLMASKSAWESSDYSDLKITCGGLEWNVHRVIVCLSSPFFVSCCKNFKEASSGIIDLPDDNKRAVDAMLTWMYTADYDDNEATTGITPPLFNVFVHTTGDKYGMPDLCKLAEAKFAVLAATEWQSSGFAQAVREMYATAPESKEALQECAVKCAVKHAKVLFKDKKSEFADISRTTAPFAHQVSTELMGKCQEREGEVRYQCPSCQKSFVCEKFPGQSSRKSYSSAYVNCMYCHVQYSSSQCIIVGDD</sequence>
<organism evidence="2 3">
    <name type="scientific">Cercospora zeae-maydis SCOH1-5</name>
    <dbReference type="NCBI Taxonomy" id="717836"/>
    <lineage>
        <taxon>Eukaryota</taxon>
        <taxon>Fungi</taxon>
        <taxon>Dikarya</taxon>
        <taxon>Ascomycota</taxon>
        <taxon>Pezizomycotina</taxon>
        <taxon>Dothideomycetes</taxon>
        <taxon>Dothideomycetidae</taxon>
        <taxon>Mycosphaerellales</taxon>
        <taxon>Mycosphaerellaceae</taxon>
        <taxon>Cercospora</taxon>
    </lineage>
</organism>
<evidence type="ECO:0000313" key="2">
    <source>
        <dbReference type="EMBL" id="KAF2207048.1"/>
    </source>
</evidence>
<feature type="domain" description="BTB" evidence="1">
    <location>
        <begin position="15"/>
        <end position="81"/>
    </location>
</feature>
<name>A0A6A6EXU7_9PEZI</name>
<dbReference type="CDD" id="cd18186">
    <property type="entry name" value="BTB_POZ_ZBTB_KLHL-like"/>
    <property type="match status" value="1"/>
</dbReference>
<dbReference type="Proteomes" id="UP000799539">
    <property type="component" value="Unassembled WGS sequence"/>
</dbReference>
<dbReference type="PROSITE" id="PS50097">
    <property type="entry name" value="BTB"/>
    <property type="match status" value="1"/>
</dbReference>
<evidence type="ECO:0000313" key="3">
    <source>
        <dbReference type="Proteomes" id="UP000799539"/>
    </source>
</evidence>
<keyword evidence="3" id="KW-1185">Reference proteome</keyword>
<feature type="non-terminal residue" evidence="2">
    <location>
        <position position="1"/>
    </location>
</feature>
<dbReference type="InterPro" id="IPR011333">
    <property type="entry name" value="SKP1/BTB/POZ_sf"/>
</dbReference>
<dbReference type="PANTHER" id="PTHR47843:SF5">
    <property type="entry name" value="BTB_POZ DOMAIN PROTEIN"/>
    <property type="match status" value="1"/>
</dbReference>
<evidence type="ECO:0000259" key="1">
    <source>
        <dbReference type="PROSITE" id="PS50097"/>
    </source>
</evidence>
<accession>A0A6A6EXU7</accession>
<gene>
    <name evidence="2" type="ORF">CERZMDRAFT_51834</name>
</gene>
<dbReference type="InterPro" id="IPR000210">
    <property type="entry name" value="BTB/POZ_dom"/>
</dbReference>